<gene>
    <name evidence="1" type="ORF">ABK905_22350</name>
</gene>
<organism evidence="1">
    <name type="scientific">Acerihabitans sp. KWT182</name>
    <dbReference type="NCBI Taxonomy" id="3157919"/>
    <lineage>
        <taxon>Bacteria</taxon>
        <taxon>Pseudomonadati</taxon>
        <taxon>Pseudomonadota</taxon>
        <taxon>Gammaproteobacteria</taxon>
        <taxon>Enterobacterales</taxon>
        <taxon>Pectobacteriaceae</taxon>
        <taxon>Acerihabitans</taxon>
    </lineage>
</organism>
<name>A0AAU7Q8D2_9GAMM</name>
<protein>
    <submittedName>
        <fullName evidence="1">Uncharacterized protein</fullName>
    </submittedName>
</protein>
<reference evidence="1" key="1">
    <citation type="submission" date="2024-06" db="EMBL/GenBank/DDBJ databases">
        <authorList>
            <person name="Coelho C."/>
            <person name="Bento M."/>
            <person name="Garcia E."/>
            <person name="Camelo A."/>
            <person name="Brandao I."/>
            <person name="Espirito Santo C."/>
            <person name="Trovao J."/>
            <person name="Verissimo A."/>
            <person name="Costa J."/>
            <person name="Tiago I."/>
        </authorList>
    </citation>
    <scope>NUCLEOTIDE SEQUENCE</scope>
    <source>
        <strain evidence="1">KWT182</strain>
    </source>
</reference>
<proteinExistence type="predicted"/>
<sequence length="261" mass="29325">MGTESNNLTRIVTLRSKKYLIKVSGHYQTLGVNAYGIAVVRERNTWQTKATRDGSITGIALNQGIIGDPYFFFVVPEKKVILGFTTGPSGSLKSVAKSTLEQFNSIRTRTIEINLIPKEKEYSSLNDIPKYNSLYFKINSSFLVDVTDDAPKLIKDLSLAPYIENNMQLAFDLDFKNENSPSLSKDSIVELVSYLSDNEGCTLLRVKGINNEGKNFNLEFSNAFLNYKTEINTRNKFVDENNSIRVLDEALVNYLTSSSIQ</sequence>
<evidence type="ECO:0000313" key="1">
    <source>
        <dbReference type="EMBL" id="XBS69176.1"/>
    </source>
</evidence>
<dbReference type="AlphaFoldDB" id="A0AAU7Q8D2"/>
<dbReference type="EMBL" id="CP157947">
    <property type="protein sequence ID" value="XBS69176.1"/>
    <property type="molecule type" value="Genomic_DNA"/>
</dbReference>
<accession>A0AAU7Q8D2</accession>